<dbReference type="Proteomes" id="UP001141183">
    <property type="component" value="Unassembled WGS sequence"/>
</dbReference>
<dbReference type="RefSeq" id="WP_195954401.1">
    <property type="nucleotide sequence ID" value="NZ_JADPEJ010000005.1"/>
</dbReference>
<evidence type="ECO:0000313" key="2">
    <source>
        <dbReference type="Proteomes" id="UP001141183"/>
    </source>
</evidence>
<evidence type="ECO:0000313" key="1">
    <source>
        <dbReference type="EMBL" id="MDC4241810.1"/>
    </source>
</evidence>
<organism evidence="1 2">
    <name type="scientific">Clostridium tertium</name>
    <dbReference type="NCBI Taxonomy" id="1559"/>
    <lineage>
        <taxon>Bacteria</taxon>
        <taxon>Bacillati</taxon>
        <taxon>Bacillota</taxon>
        <taxon>Clostridia</taxon>
        <taxon>Eubacteriales</taxon>
        <taxon>Clostridiaceae</taxon>
        <taxon>Clostridium</taxon>
    </lineage>
</organism>
<name>A0A9X3XLI5_9CLOT</name>
<dbReference type="AlphaFoldDB" id="A0A9X3XLI5"/>
<sequence length="147" mass="18008">MIKINDVFKTEKQTITGVNTITKEPVKFERYIFTKDEINFTRHEKSYIEDILNMDFSYEEYNYIRRYLADYVNYFKEIETMDEDELMIEKVLGMKDSKAVRTYLIYAFSDILFTYLSNDMEEDEIRMYINNEIEYRIFKKLCELVDE</sequence>
<reference evidence="1" key="1">
    <citation type="submission" date="2022-05" db="EMBL/GenBank/DDBJ databases">
        <title>Draft genome sequence of Clostridium tertium strain CP3 isolated from Peru.</title>
        <authorList>
            <person name="Hurtado R."/>
            <person name="Lima L."/>
            <person name="Sousa T."/>
            <person name="Jaiswal A.K."/>
            <person name="Tiwari S."/>
            <person name="Maturrano L."/>
            <person name="Brenig B."/>
            <person name="Azevedo V."/>
        </authorList>
    </citation>
    <scope>NUCLEOTIDE SEQUENCE</scope>
    <source>
        <strain evidence="1">CP3</strain>
    </source>
</reference>
<gene>
    <name evidence="1" type="ORF">NE398_16865</name>
</gene>
<keyword evidence="2" id="KW-1185">Reference proteome</keyword>
<proteinExistence type="predicted"/>
<accession>A0A9X3XLI5</accession>
<comment type="caution">
    <text evidence="1">The sequence shown here is derived from an EMBL/GenBank/DDBJ whole genome shotgun (WGS) entry which is preliminary data.</text>
</comment>
<dbReference type="EMBL" id="JAMRYU010000020">
    <property type="protein sequence ID" value="MDC4241810.1"/>
    <property type="molecule type" value="Genomic_DNA"/>
</dbReference>
<protein>
    <submittedName>
        <fullName evidence="1">Uncharacterized protein</fullName>
    </submittedName>
</protein>